<dbReference type="EMBL" id="JBEXAC010000002">
    <property type="protein sequence ID" value="MET6998972.1"/>
    <property type="molecule type" value="Genomic_DNA"/>
</dbReference>
<keyword evidence="3" id="KW-0819">tRNA processing</keyword>
<dbReference type="PANTHER" id="PTHR11735:SF11">
    <property type="entry name" value="TRNA THREONYLCARBAMOYLADENOSINE BIOSYNTHESIS PROTEIN TSAB"/>
    <property type="match status" value="1"/>
</dbReference>
<dbReference type="Proteomes" id="UP001549749">
    <property type="component" value="Unassembled WGS sequence"/>
</dbReference>
<evidence type="ECO:0000256" key="3">
    <source>
        <dbReference type="ARBA" id="ARBA00022694"/>
    </source>
</evidence>
<evidence type="ECO:0000256" key="4">
    <source>
        <dbReference type="ARBA" id="ARBA00022723"/>
    </source>
</evidence>
<accession>A0ABV2T7H7</accession>
<dbReference type="Pfam" id="PF00814">
    <property type="entry name" value="TsaD"/>
    <property type="match status" value="1"/>
</dbReference>
<proteinExistence type="predicted"/>
<dbReference type="PANTHER" id="PTHR11735">
    <property type="entry name" value="TRNA N6-ADENOSINE THREONYLCARBAMOYLTRANSFERASE"/>
    <property type="match status" value="1"/>
</dbReference>
<dbReference type="GO" id="GO:0061711">
    <property type="term" value="F:tRNA N(6)-L-threonylcarbamoyladenine synthase activity"/>
    <property type="evidence" value="ECO:0007669"/>
    <property type="project" value="UniProtKB-EC"/>
</dbReference>
<organism evidence="9 10">
    <name type="scientific">Chitinophaga defluvii</name>
    <dbReference type="NCBI Taxonomy" id="3163343"/>
    <lineage>
        <taxon>Bacteria</taxon>
        <taxon>Pseudomonadati</taxon>
        <taxon>Bacteroidota</taxon>
        <taxon>Chitinophagia</taxon>
        <taxon>Chitinophagales</taxon>
        <taxon>Chitinophagaceae</taxon>
        <taxon>Chitinophaga</taxon>
    </lineage>
</organism>
<name>A0ABV2T7H7_9BACT</name>
<dbReference type="InterPro" id="IPR017861">
    <property type="entry name" value="KAE1/TsaD"/>
</dbReference>
<dbReference type="Gene3D" id="3.30.420.40">
    <property type="match status" value="2"/>
</dbReference>
<feature type="domain" description="Gcp-like" evidence="8">
    <location>
        <begin position="33"/>
        <end position="138"/>
    </location>
</feature>
<protein>
    <recommendedName>
        <fullName evidence="1">N(6)-L-threonylcarbamoyladenine synthase</fullName>
        <ecNumber evidence="1">2.3.1.234</ecNumber>
    </recommendedName>
</protein>
<dbReference type="SUPFAM" id="SSF53067">
    <property type="entry name" value="Actin-like ATPase domain"/>
    <property type="match status" value="2"/>
</dbReference>
<reference evidence="9 10" key="1">
    <citation type="submission" date="2024-06" db="EMBL/GenBank/DDBJ databases">
        <title>Chitinophaga defluvii sp. nov., isolated from municipal sewage.</title>
        <authorList>
            <person name="Zhang L."/>
        </authorList>
    </citation>
    <scope>NUCLEOTIDE SEQUENCE [LARGE SCALE GENOMIC DNA]</scope>
    <source>
        <strain evidence="9 10">H8</strain>
    </source>
</reference>
<keyword evidence="5" id="KW-0408">Iron</keyword>
<keyword evidence="6 9" id="KW-0012">Acyltransferase</keyword>
<evidence type="ECO:0000256" key="5">
    <source>
        <dbReference type="ARBA" id="ARBA00023004"/>
    </source>
</evidence>
<evidence type="ECO:0000256" key="6">
    <source>
        <dbReference type="ARBA" id="ARBA00023315"/>
    </source>
</evidence>
<dbReference type="InterPro" id="IPR043129">
    <property type="entry name" value="ATPase_NBD"/>
</dbReference>
<keyword evidence="4" id="KW-0479">Metal-binding</keyword>
<dbReference type="RefSeq" id="WP_354661539.1">
    <property type="nucleotide sequence ID" value="NZ_JBEXAC010000002.1"/>
</dbReference>
<dbReference type="InterPro" id="IPR000905">
    <property type="entry name" value="Gcp-like_dom"/>
</dbReference>
<keyword evidence="10" id="KW-1185">Reference proteome</keyword>
<sequence>MALILNIDTATTIGSVCLARDSQPLQTMVNEKQQDHAAAITLFVKEILARQQITPGQLDAIAVSAGPGSYTGLRVGVATAKGLCYAWGKPLLAISTLQMMAQGKRSELQDDTAYYCPMLDARRQEVYTAIYDYAGHDVKPPEALILTPDAYHTWLEEKKVYFFGDGSMKWEQLSAPHPHALFVPYHISAEHMISLSEAAFAQQHFADVAYFSPFYLKPFYFPAK</sequence>
<evidence type="ECO:0000259" key="8">
    <source>
        <dbReference type="Pfam" id="PF00814"/>
    </source>
</evidence>
<gene>
    <name evidence="9" type="primary">tsaB</name>
    <name evidence="9" type="ORF">ABR189_16420</name>
</gene>
<dbReference type="PRINTS" id="PR00789">
    <property type="entry name" value="OSIALOPTASE"/>
</dbReference>
<evidence type="ECO:0000313" key="9">
    <source>
        <dbReference type="EMBL" id="MET6998972.1"/>
    </source>
</evidence>
<dbReference type="NCBIfam" id="TIGR03725">
    <property type="entry name" value="T6A_YeaZ"/>
    <property type="match status" value="1"/>
</dbReference>
<keyword evidence="2 9" id="KW-0808">Transferase</keyword>
<evidence type="ECO:0000256" key="1">
    <source>
        <dbReference type="ARBA" id="ARBA00012156"/>
    </source>
</evidence>
<comment type="catalytic activity">
    <reaction evidence="7">
        <text>L-threonylcarbamoyladenylate + adenosine(37) in tRNA = N(6)-L-threonylcarbamoyladenosine(37) in tRNA + AMP + H(+)</text>
        <dbReference type="Rhea" id="RHEA:37059"/>
        <dbReference type="Rhea" id="RHEA-COMP:10162"/>
        <dbReference type="Rhea" id="RHEA-COMP:10163"/>
        <dbReference type="ChEBI" id="CHEBI:15378"/>
        <dbReference type="ChEBI" id="CHEBI:73682"/>
        <dbReference type="ChEBI" id="CHEBI:74411"/>
        <dbReference type="ChEBI" id="CHEBI:74418"/>
        <dbReference type="ChEBI" id="CHEBI:456215"/>
        <dbReference type="EC" id="2.3.1.234"/>
    </reaction>
</comment>
<dbReference type="InterPro" id="IPR022496">
    <property type="entry name" value="T6A_TsaB"/>
</dbReference>
<comment type="caution">
    <text evidence="9">The sequence shown here is derived from an EMBL/GenBank/DDBJ whole genome shotgun (WGS) entry which is preliminary data.</text>
</comment>
<dbReference type="CDD" id="cd24032">
    <property type="entry name" value="ASKHA_NBD_TsaB"/>
    <property type="match status" value="1"/>
</dbReference>
<evidence type="ECO:0000256" key="2">
    <source>
        <dbReference type="ARBA" id="ARBA00022679"/>
    </source>
</evidence>
<evidence type="ECO:0000256" key="7">
    <source>
        <dbReference type="ARBA" id="ARBA00048117"/>
    </source>
</evidence>
<evidence type="ECO:0000313" key="10">
    <source>
        <dbReference type="Proteomes" id="UP001549749"/>
    </source>
</evidence>
<dbReference type="EC" id="2.3.1.234" evidence="1"/>